<evidence type="ECO:0000256" key="1">
    <source>
        <dbReference type="SAM" id="Phobius"/>
    </source>
</evidence>
<sequence>MIGLGCTMWVLSLFDGPIKDLYSDLEYKRITPGITSFLCDAVLSFSCGLLMHLLVEMPALQLQNMFVPQVRIHRSSDPICIRLECCNGVAGEVEQSPESAIESSFDFFPILLKLLLNSIDFLAYLVNLLFHAINPPRKCIQPGVYYLLRLANFLMTPLRLVSVLLSSSFVLLPSLLLSPFRLLTVLLSPPFVLLPSLFLSPFCLLTVLLSSSFILQSSLFILLLSLFFSLLQKF</sequence>
<dbReference type="EMBL" id="JAPWTK010000847">
    <property type="protein sequence ID" value="KAJ8935695.1"/>
    <property type="molecule type" value="Genomic_DNA"/>
</dbReference>
<feature type="transmembrane region" description="Helical" evidence="1">
    <location>
        <begin position="183"/>
        <end position="207"/>
    </location>
</feature>
<keyword evidence="1" id="KW-0472">Membrane</keyword>
<evidence type="ECO:0000313" key="3">
    <source>
        <dbReference type="Proteomes" id="UP001162162"/>
    </source>
</evidence>
<proteinExistence type="predicted"/>
<name>A0AAV8XB45_9CUCU</name>
<feature type="transmembrane region" description="Helical" evidence="1">
    <location>
        <begin position="34"/>
        <end position="55"/>
    </location>
</feature>
<dbReference type="Proteomes" id="UP001162162">
    <property type="component" value="Unassembled WGS sequence"/>
</dbReference>
<keyword evidence="1" id="KW-0812">Transmembrane</keyword>
<accession>A0AAV8XB45</accession>
<feature type="transmembrane region" description="Helical" evidence="1">
    <location>
        <begin position="213"/>
        <end position="231"/>
    </location>
</feature>
<protein>
    <submittedName>
        <fullName evidence="2">Uncharacterized protein</fullName>
    </submittedName>
</protein>
<keyword evidence="1" id="KW-1133">Transmembrane helix</keyword>
<dbReference type="AlphaFoldDB" id="A0AAV8XB45"/>
<feature type="transmembrane region" description="Helical" evidence="1">
    <location>
        <begin position="114"/>
        <end position="133"/>
    </location>
</feature>
<evidence type="ECO:0000313" key="2">
    <source>
        <dbReference type="EMBL" id="KAJ8935695.1"/>
    </source>
</evidence>
<reference evidence="2" key="1">
    <citation type="journal article" date="2023" name="Insect Mol. Biol.">
        <title>Genome sequencing provides insights into the evolution of gene families encoding plant cell wall-degrading enzymes in longhorned beetles.</title>
        <authorList>
            <person name="Shin N.R."/>
            <person name="Okamura Y."/>
            <person name="Kirsch R."/>
            <person name="Pauchet Y."/>
        </authorList>
    </citation>
    <scope>NUCLEOTIDE SEQUENCE</scope>
    <source>
        <strain evidence="2">AMC_N1</strain>
    </source>
</reference>
<gene>
    <name evidence="2" type="ORF">NQ318_021106</name>
</gene>
<comment type="caution">
    <text evidence="2">The sequence shown here is derived from an EMBL/GenBank/DDBJ whole genome shotgun (WGS) entry which is preliminary data.</text>
</comment>
<organism evidence="2 3">
    <name type="scientific">Aromia moschata</name>
    <dbReference type="NCBI Taxonomy" id="1265417"/>
    <lineage>
        <taxon>Eukaryota</taxon>
        <taxon>Metazoa</taxon>
        <taxon>Ecdysozoa</taxon>
        <taxon>Arthropoda</taxon>
        <taxon>Hexapoda</taxon>
        <taxon>Insecta</taxon>
        <taxon>Pterygota</taxon>
        <taxon>Neoptera</taxon>
        <taxon>Endopterygota</taxon>
        <taxon>Coleoptera</taxon>
        <taxon>Polyphaga</taxon>
        <taxon>Cucujiformia</taxon>
        <taxon>Chrysomeloidea</taxon>
        <taxon>Cerambycidae</taxon>
        <taxon>Cerambycinae</taxon>
        <taxon>Callichromatini</taxon>
        <taxon>Aromia</taxon>
    </lineage>
</organism>
<keyword evidence="3" id="KW-1185">Reference proteome</keyword>
<feature type="transmembrane region" description="Helical" evidence="1">
    <location>
        <begin position="153"/>
        <end position="176"/>
    </location>
</feature>